<dbReference type="EMBL" id="WBKG01000001">
    <property type="protein sequence ID" value="KAB1990750.1"/>
    <property type="molecule type" value="Genomic_DNA"/>
</dbReference>
<organism evidence="2 3">
    <name type="scientific">Streptomyces triticiradicis</name>
    <dbReference type="NCBI Taxonomy" id="2651189"/>
    <lineage>
        <taxon>Bacteria</taxon>
        <taxon>Bacillati</taxon>
        <taxon>Actinomycetota</taxon>
        <taxon>Actinomycetes</taxon>
        <taxon>Kitasatosporales</taxon>
        <taxon>Streptomycetaceae</taxon>
        <taxon>Streptomyces</taxon>
    </lineage>
</organism>
<dbReference type="RefSeq" id="WP_151467304.1">
    <property type="nucleotide sequence ID" value="NZ_WBKG01000001.1"/>
</dbReference>
<evidence type="ECO:0000313" key="2">
    <source>
        <dbReference type="EMBL" id="KAB1990750.1"/>
    </source>
</evidence>
<name>A0A7J5DPP5_9ACTN</name>
<sequence length="782" mass="85273">MALPHHARLGDSEWLIWRDALLRSTGFPASGLQRFAAPDCAAAADAHLAGDADHEAFLGAFLAAVDRTSTEVNRVAADPRLREAIAWQSPAVVGLLDSLLRNQEPIRRNAKRRYREEQLSRFWQRYCAKTETIGFFGPSLWITLDPTSPDVTATVGDRLTDGRTVFLEPWAVLAYGDRLAQDPEIRPWLPPARQPHHRLDGRQLHRPGLPSVEVSAAQAEILAASDGSRPASQIAAALIAAGAPGLEQPADVYAAMAQLAEQKLLTWNAHLPLDTTAESVLEARIAAIGDPAARERATLGLRRLTDARDKVAVAAGDAHALTDALGLLAEEFTSLTGCEPRRHGGAVYAGRGLCYEDTTRDLQLTLGRRFLDELAPPMAIVLQATRWLTAALAEAFERELLHVCAKASDSGADVMLGTIWYKALSLFMGSGPSPAEAVLDEFADRWARLLELPADTREVRELRWTATDLAGKVDEAFPADRPGWSAARLHSPDLHICARSPEAVNEGDYRVVLGELHAAVPTMEGQLFSWARPEPRWVTKLVAQDYGIRRVMPLFPAVWPRNAGRLVPFERDVDDHFLGFAPAPGADLTRTTPVSGIPVSLRDGAPTATVDGRDLPLIEVFSAFLSTVAADAFKLVAPAEHTPRLVIDHLVVVRETWRTTCEATDLTAIRDEAGEFLAARRWRGRLGLPERCFVKIATEAKPLYIDFTSPLYVSALCASLRAALKRQSGDVALTVTEMLPDPAEAWVPGPDGESYFGELRFHITDPRPAAAAVATPTLEETT</sequence>
<evidence type="ECO:0000313" key="3">
    <source>
        <dbReference type="Proteomes" id="UP000442990"/>
    </source>
</evidence>
<keyword evidence="3" id="KW-1185">Reference proteome</keyword>
<feature type="domain" description="Lantibiotic dehydratase N-terminal" evidence="1">
    <location>
        <begin position="77"/>
        <end position="383"/>
    </location>
</feature>
<reference evidence="2 3" key="1">
    <citation type="submission" date="2019-09" db="EMBL/GenBank/DDBJ databases">
        <title>Isolation and identification of active actinomycetes.</title>
        <authorList>
            <person name="Yu Z."/>
            <person name="Han C."/>
            <person name="Yu B."/>
        </authorList>
    </citation>
    <scope>NUCLEOTIDE SEQUENCE [LARGE SCALE GENOMIC DNA]</scope>
    <source>
        <strain evidence="2 3">NEAU-H2</strain>
    </source>
</reference>
<evidence type="ECO:0000259" key="1">
    <source>
        <dbReference type="Pfam" id="PF04738"/>
    </source>
</evidence>
<proteinExistence type="predicted"/>
<gene>
    <name evidence="2" type="ORF">F8144_02180</name>
</gene>
<dbReference type="InterPro" id="IPR006827">
    <property type="entry name" value="Lant_deHydtase_N"/>
</dbReference>
<dbReference type="Proteomes" id="UP000442990">
    <property type="component" value="Unassembled WGS sequence"/>
</dbReference>
<dbReference type="AlphaFoldDB" id="A0A7J5DPP5"/>
<comment type="caution">
    <text evidence="2">The sequence shown here is derived from an EMBL/GenBank/DDBJ whole genome shotgun (WGS) entry which is preliminary data.</text>
</comment>
<dbReference type="Pfam" id="PF04738">
    <property type="entry name" value="Lant_dehydr_N"/>
    <property type="match status" value="1"/>
</dbReference>
<protein>
    <recommendedName>
        <fullName evidence="1">Lantibiotic dehydratase N-terminal domain-containing protein</fullName>
    </recommendedName>
</protein>
<accession>A0A7J5DPP5</accession>